<reference evidence="1" key="2">
    <citation type="submission" date="2023-05" db="EMBL/GenBank/DDBJ databases">
        <authorList>
            <consortium name="Lawrence Berkeley National Laboratory"/>
            <person name="Steindorff A."/>
            <person name="Hensen N."/>
            <person name="Bonometti L."/>
            <person name="Westerberg I."/>
            <person name="Brannstrom I.O."/>
            <person name="Guillou S."/>
            <person name="Cros-Aarteil S."/>
            <person name="Calhoun S."/>
            <person name="Haridas S."/>
            <person name="Kuo A."/>
            <person name="Mondo S."/>
            <person name="Pangilinan J."/>
            <person name="Riley R."/>
            <person name="Labutti K."/>
            <person name="Andreopoulos B."/>
            <person name="Lipzen A."/>
            <person name="Chen C."/>
            <person name="Yanf M."/>
            <person name="Daum C."/>
            <person name="Ng V."/>
            <person name="Clum A."/>
            <person name="Ohm R."/>
            <person name="Martin F."/>
            <person name="Silar P."/>
            <person name="Natvig D."/>
            <person name="Lalanne C."/>
            <person name="Gautier V."/>
            <person name="Ament-Velasquez S.L."/>
            <person name="Kruys A."/>
            <person name="Hutchinson M.I."/>
            <person name="Powell A.J."/>
            <person name="Barry K."/>
            <person name="Miller A.N."/>
            <person name="Grigoriev I.V."/>
            <person name="Debuchy R."/>
            <person name="Gladieux P."/>
            <person name="Thoren M.H."/>
            <person name="Johannesson H."/>
        </authorList>
    </citation>
    <scope>NUCLEOTIDE SEQUENCE</scope>
    <source>
        <strain evidence="1">CBS 103.79</strain>
    </source>
</reference>
<dbReference type="EMBL" id="MU855630">
    <property type="protein sequence ID" value="KAK3900867.1"/>
    <property type="molecule type" value="Genomic_DNA"/>
</dbReference>
<sequence length="212" mass="21506">MDPVPPGDPLLDGPVGQDVVEFETGNGGELCVTVEDVATPVPDEVLVTTTGPVPVGPVLVAVELGNGYGAELDKVEDRPGTPVLQLDEGVKVPVPPLPVGAELLEFEIGYGALLVETPGTVPVPCVPELAGTEVPPDVGPLVLVRFVIGYGAELVETVGSIEPPVPEAEAVGAVPDVGKTQVLELDTGKGTDVLAVPVDPVGPTAELELLIG</sequence>
<dbReference type="AlphaFoldDB" id="A0AAN6MIR4"/>
<keyword evidence="2" id="KW-1185">Reference proteome</keyword>
<comment type="caution">
    <text evidence="1">The sequence shown here is derived from an EMBL/GenBank/DDBJ whole genome shotgun (WGS) entry which is preliminary data.</text>
</comment>
<organism evidence="1 2">
    <name type="scientific">Staphylotrichum tortipilum</name>
    <dbReference type="NCBI Taxonomy" id="2831512"/>
    <lineage>
        <taxon>Eukaryota</taxon>
        <taxon>Fungi</taxon>
        <taxon>Dikarya</taxon>
        <taxon>Ascomycota</taxon>
        <taxon>Pezizomycotina</taxon>
        <taxon>Sordariomycetes</taxon>
        <taxon>Sordariomycetidae</taxon>
        <taxon>Sordariales</taxon>
        <taxon>Chaetomiaceae</taxon>
        <taxon>Staphylotrichum</taxon>
    </lineage>
</organism>
<evidence type="ECO:0000313" key="1">
    <source>
        <dbReference type="EMBL" id="KAK3900867.1"/>
    </source>
</evidence>
<dbReference type="Proteomes" id="UP001303889">
    <property type="component" value="Unassembled WGS sequence"/>
</dbReference>
<evidence type="ECO:0000313" key="2">
    <source>
        <dbReference type="Proteomes" id="UP001303889"/>
    </source>
</evidence>
<proteinExistence type="predicted"/>
<reference evidence="1" key="1">
    <citation type="journal article" date="2023" name="Mol. Phylogenet. Evol.">
        <title>Genome-scale phylogeny and comparative genomics of the fungal order Sordariales.</title>
        <authorList>
            <person name="Hensen N."/>
            <person name="Bonometti L."/>
            <person name="Westerberg I."/>
            <person name="Brannstrom I.O."/>
            <person name="Guillou S."/>
            <person name="Cros-Aarteil S."/>
            <person name="Calhoun S."/>
            <person name="Haridas S."/>
            <person name="Kuo A."/>
            <person name="Mondo S."/>
            <person name="Pangilinan J."/>
            <person name="Riley R."/>
            <person name="LaButti K."/>
            <person name="Andreopoulos B."/>
            <person name="Lipzen A."/>
            <person name="Chen C."/>
            <person name="Yan M."/>
            <person name="Daum C."/>
            <person name="Ng V."/>
            <person name="Clum A."/>
            <person name="Steindorff A."/>
            <person name="Ohm R.A."/>
            <person name="Martin F."/>
            <person name="Silar P."/>
            <person name="Natvig D.O."/>
            <person name="Lalanne C."/>
            <person name="Gautier V."/>
            <person name="Ament-Velasquez S.L."/>
            <person name="Kruys A."/>
            <person name="Hutchinson M.I."/>
            <person name="Powell A.J."/>
            <person name="Barry K."/>
            <person name="Miller A.N."/>
            <person name="Grigoriev I.V."/>
            <person name="Debuchy R."/>
            <person name="Gladieux P."/>
            <person name="Hiltunen Thoren M."/>
            <person name="Johannesson H."/>
        </authorList>
    </citation>
    <scope>NUCLEOTIDE SEQUENCE</scope>
    <source>
        <strain evidence="1">CBS 103.79</strain>
    </source>
</reference>
<gene>
    <name evidence="1" type="ORF">C8A05DRAFT_35488</name>
</gene>
<accession>A0AAN6MIR4</accession>
<protein>
    <submittedName>
        <fullName evidence="1">Uncharacterized protein</fullName>
    </submittedName>
</protein>
<name>A0AAN6MIR4_9PEZI</name>